<dbReference type="AlphaFoldDB" id="A0AAV8RVP3"/>
<keyword evidence="3" id="KW-1185">Reference proteome</keyword>
<comment type="caution">
    <text evidence="2">The sequence shown here is derived from an EMBL/GenBank/DDBJ whole genome shotgun (WGS) entry which is preliminary data.</text>
</comment>
<name>A0AAV8RVP3_ENSVE</name>
<evidence type="ECO:0000256" key="1">
    <source>
        <dbReference type="SAM" id="MobiDB-lite"/>
    </source>
</evidence>
<protein>
    <submittedName>
        <fullName evidence="2">Uncharacterized protein</fullName>
    </submittedName>
</protein>
<evidence type="ECO:0000313" key="2">
    <source>
        <dbReference type="EMBL" id="KAJ8511139.1"/>
    </source>
</evidence>
<dbReference type="EMBL" id="JAQQAF010000001">
    <property type="protein sequence ID" value="KAJ8511139.1"/>
    <property type="molecule type" value="Genomic_DNA"/>
</dbReference>
<sequence>MAIPSARSISTRCKAKKAFHECGVDLFELDIVMLFVSSMVDDSFAYDVWVEIGTDIEKLAAVGNLGVVSDGLATREIYDCLLRILVLARKPPTKHGFDADEEMFMIREEESRKNPTTEAKKRKTLLSR</sequence>
<dbReference type="Proteomes" id="UP001222027">
    <property type="component" value="Unassembled WGS sequence"/>
</dbReference>
<accession>A0AAV8RVP3</accession>
<reference evidence="2 3" key="1">
    <citation type="submission" date="2022-12" db="EMBL/GenBank/DDBJ databases">
        <title>Chromosome-scale assembly of the Ensete ventricosum genome.</title>
        <authorList>
            <person name="Dussert Y."/>
            <person name="Stocks J."/>
            <person name="Wendawek A."/>
            <person name="Woldeyes F."/>
            <person name="Nichols R.A."/>
            <person name="Borrell J.S."/>
        </authorList>
    </citation>
    <scope>NUCLEOTIDE SEQUENCE [LARGE SCALE GENOMIC DNA]</scope>
    <source>
        <strain evidence="3">cv. Maze</strain>
        <tissue evidence="2">Seeds</tissue>
    </source>
</reference>
<feature type="region of interest" description="Disordered" evidence="1">
    <location>
        <begin position="108"/>
        <end position="128"/>
    </location>
</feature>
<organism evidence="2 3">
    <name type="scientific">Ensete ventricosum</name>
    <name type="common">Abyssinian banana</name>
    <name type="synonym">Musa ensete</name>
    <dbReference type="NCBI Taxonomy" id="4639"/>
    <lineage>
        <taxon>Eukaryota</taxon>
        <taxon>Viridiplantae</taxon>
        <taxon>Streptophyta</taxon>
        <taxon>Embryophyta</taxon>
        <taxon>Tracheophyta</taxon>
        <taxon>Spermatophyta</taxon>
        <taxon>Magnoliopsida</taxon>
        <taxon>Liliopsida</taxon>
        <taxon>Zingiberales</taxon>
        <taxon>Musaceae</taxon>
        <taxon>Ensete</taxon>
    </lineage>
</organism>
<gene>
    <name evidence="2" type="ORF">OPV22_001573</name>
</gene>
<proteinExistence type="predicted"/>
<evidence type="ECO:0000313" key="3">
    <source>
        <dbReference type="Proteomes" id="UP001222027"/>
    </source>
</evidence>
<feature type="compositionally biased region" description="Basic and acidic residues" evidence="1">
    <location>
        <begin position="108"/>
        <end position="119"/>
    </location>
</feature>